<keyword evidence="3" id="KW-1185">Reference proteome</keyword>
<sequence>MKYKKIIFLIGLLWGLISFGLIEVAGRRGQFSIGNYLMDSKPFIAVVDIIKADNLVWLLKLLLLPYAVGLDLSIWTIGFIGCIFKYGNSSFQALGKVFVIYPIVEWFIVIIYTILGGVILVILPYYLISYAVTKLLKNINFYKNRYF</sequence>
<evidence type="ECO:0000256" key="1">
    <source>
        <dbReference type="SAM" id="Phobius"/>
    </source>
</evidence>
<dbReference type="RefSeq" id="WP_072968988.1">
    <property type="nucleotide sequence ID" value="NZ_FQUR01000013.1"/>
</dbReference>
<organism evidence="2 3">
    <name type="scientific">Thermoanaerobacter uzonensis DSM 18761</name>
    <dbReference type="NCBI Taxonomy" id="1123369"/>
    <lineage>
        <taxon>Bacteria</taxon>
        <taxon>Bacillati</taxon>
        <taxon>Bacillota</taxon>
        <taxon>Clostridia</taxon>
        <taxon>Thermoanaerobacterales</taxon>
        <taxon>Thermoanaerobacteraceae</taxon>
        <taxon>Thermoanaerobacter</taxon>
    </lineage>
</organism>
<reference evidence="3" key="1">
    <citation type="submission" date="2016-11" db="EMBL/GenBank/DDBJ databases">
        <authorList>
            <person name="Varghese N."/>
            <person name="Submissions S."/>
        </authorList>
    </citation>
    <scope>NUCLEOTIDE SEQUENCE [LARGE SCALE GENOMIC DNA]</scope>
    <source>
        <strain evidence="3">DSM 18761</strain>
    </source>
</reference>
<keyword evidence="1" id="KW-0472">Membrane</keyword>
<evidence type="ECO:0000313" key="2">
    <source>
        <dbReference type="EMBL" id="SHF02760.1"/>
    </source>
</evidence>
<dbReference type="EMBL" id="FQUR01000013">
    <property type="protein sequence ID" value="SHF02760.1"/>
    <property type="molecule type" value="Genomic_DNA"/>
</dbReference>
<accession>A0A1M4YAM4</accession>
<keyword evidence="1" id="KW-0812">Transmembrane</keyword>
<keyword evidence="1" id="KW-1133">Transmembrane helix</keyword>
<gene>
    <name evidence="2" type="ORF">SAMN02745195_01666</name>
</gene>
<dbReference type="AlphaFoldDB" id="A0A1M4YAM4"/>
<feature type="transmembrane region" description="Helical" evidence="1">
    <location>
        <begin position="6"/>
        <end position="26"/>
    </location>
</feature>
<feature type="transmembrane region" description="Helical" evidence="1">
    <location>
        <begin position="106"/>
        <end position="128"/>
    </location>
</feature>
<protein>
    <submittedName>
        <fullName evidence="2">Uncharacterized protein</fullName>
    </submittedName>
</protein>
<feature type="transmembrane region" description="Helical" evidence="1">
    <location>
        <begin position="61"/>
        <end position="86"/>
    </location>
</feature>
<name>A0A1M4YAM4_9THEO</name>
<proteinExistence type="predicted"/>
<evidence type="ECO:0000313" key="3">
    <source>
        <dbReference type="Proteomes" id="UP000184127"/>
    </source>
</evidence>
<dbReference type="Proteomes" id="UP000184127">
    <property type="component" value="Unassembled WGS sequence"/>
</dbReference>